<keyword evidence="2" id="KW-1185">Reference proteome</keyword>
<sequence>MAYTEMKLVAETGKAHVNNVELFGYLDQARQEWYRYSILNGVESVVVHVGISYKKEVFNQNKLSITTTLERIGNTSYTLKQDIVNHLEELVVSAEVVLTTINRQTRMKVPVPKAIHDLLGSDNLLELNQLNANNYTK</sequence>
<protein>
    <submittedName>
        <fullName evidence="1">Thioesterase family protein</fullName>
    </submittedName>
</protein>
<comment type="caution">
    <text evidence="1">The sequence shown here is derived from an EMBL/GenBank/DDBJ whole genome shotgun (WGS) entry which is preliminary data.</text>
</comment>
<reference evidence="1 2" key="1">
    <citation type="submission" date="2020-07" db="EMBL/GenBank/DDBJ databases">
        <title>Fungal Genomes of the International Space Station.</title>
        <authorList>
            <person name="Seuylemezian A."/>
            <person name="Singh N.K."/>
            <person name="Wood J."/>
            <person name="Venkateswaran K."/>
        </authorList>
    </citation>
    <scope>NUCLEOTIDE SEQUENCE [LARGE SCALE GENOMIC DNA]</scope>
    <source>
        <strain evidence="1 2">PL-B2</strain>
    </source>
</reference>
<gene>
    <name evidence="1" type="ORF">H0185_01640</name>
</gene>
<proteinExistence type="predicted"/>
<evidence type="ECO:0000313" key="1">
    <source>
        <dbReference type="EMBL" id="MBY0095523.1"/>
    </source>
</evidence>
<dbReference type="Pfam" id="PF13279">
    <property type="entry name" value="4HBT_2"/>
    <property type="match status" value="1"/>
</dbReference>
<dbReference type="EMBL" id="JACWFH010000005">
    <property type="protein sequence ID" value="MBY0095523.1"/>
    <property type="molecule type" value="Genomic_DNA"/>
</dbReference>
<accession>A0ABS7JZV3</accession>
<organism evidence="1 2">
    <name type="scientific">Mesobacillus maritimus</name>
    <dbReference type="NCBI Taxonomy" id="1643336"/>
    <lineage>
        <taxon>Bacteria</taxon>
        <taxon>Bacillati</taxon>
        <taxon>Bacillota</taxon>
        <taxon>Bacilli</taxon>
        <taxon>Bacillales</taxon>
        <taxon>Bacillaceae</taxon>
        <taxon>Mesobacillus</taxon>
    </lineage>
</organism>
<name>A0ABS7JZV3_9BACI</name>
<dbReference type="Gene3D" id="3.10.129.10">
    <property type="entry name" value="Hotdog Thioesterase"/>
    <property type="match status" value="1"/>
</dbReference>
<dbReference type="InterPro" id="IPR029069">
    <property type="entry name" value="HotDog_dom_sf"/>
</dbReference>
<dbReference type="RefSeq" id="WP_221870571.1">
    <property type="nucleotide sequence ID" value="NZ_JACWFH010000005.1"/>
</dbReference>
<dbReference type="SUPFAM" id="SSF54637">
    <property type="entry name" value="Thioesterase/thiol ester dehydrase-isomerase"/>
    <property type="match status" value="1"/>
</dbReference>
<evidence type="ECO:0000313" key="2">
    <source>
        <dbReference type="Proteomes" id="UP000769780"/>
    </source>
</evidence>
<dbReference type="Proteomes" id="UP000769780">
    <property type="component" value="Unassembled WGS sequence"/>
</dbReference>
<dbReference type="CDD" id="cd00586">
    <property type="entry name" value="4HBT"/>
    <property type="match status" value="1"/>
</dbReference>